<evidence type="ECO:0000256" key="1">
    <source>
        <dbReference type="SAM" id="Phobius"/>
    </source>
</evidence>
<comment type="caution">
    <text evidence="2">The sequence shown here is derived from an EMBL/GenBank/DDBJ whole genome shotgun (WGS) entry which is preliminary data.</text>
</comment>
<dbReference type="Proteomes" id="UP000620366">
    <property type="component" value="Unassembled WGS sequence"/>
</dbReference>
<dbReference type="RefSeq" id="WP_249300530.1">
    <property type="nucleotide sequence ID" value="NZ_JACRSP010000003.1"/>
</dbReference>
<accession>A0A926DF71</accession>
<keyword evidence="1" id="KW-0812">Transmembrane</keyword>
<keyword evidence="1" id="KW-1133">Transmembrane helix</keyword>
<dbReference type="AlphaFoldDB" id="A0A926DF71"/>
<name>A0A926DF71_9FIRM</name>
<keyword evidence="3" id="KW-1185">Reference proteome</keyword>
<feature type="transmembrane region" description="Helical" evidence="1">
    <location>
        <begin position="150"/>
        <end position="170"/>
    </location>
</feature>
<organism evidence="2 3">
    <name type="scientific">Feifania hominis</name>
    <dbReference type="NCBI Taxonomy" id="2763660"/>
    <lineage>
        <taxon>Bacteria</taxon>
        <taxon>Bacillati</taxon>
        <taxon>Bacillota</taxon>
        <taxon>Clostridia</taxon>
        <taxon>Eubacteriales</taxon>
        <taxon>Feifaniaceae</taxon>
        <taxon>Feifania</taxon>
    </lineage>
</organism>
<protein>
    <submittedName>
        <fullName evidence="2">Uncharacterized protein</fullName>
    </submittedName>
</protein>
<keyword evidence="1" id="KW-0472">Membrane</keyword>
<feature type="transmembrane region" description="Helical" evidence="1">
    <location>
        <begin position="28"/>
        <end position="45"/>
    </location>
</feature>
<gene>
    <name evidence="2" type="ORF">H8695_08355</name>
</gene>
<evidence type="ECO:0000313" key="3">
    <source>
        <dbReference type="Proteomes" id="UP000620366"/>
    </source>
</evidence>
<dbReference type="EMBL" id="JACRSP010000003">
    <property type="protein sequence ID" value="MBC8536694.1"/>
    <property type="molecule type" value="Genomic_DNA"/>
</dbReference>
<proteinExistence type="predicted"/>
<feature type="transmembrane region" description="Helical" evidence="1">
    <location>
        <begin position="52"/>
        <end position="72"/>
    </location>
</feature>
<evidence type="ECO:0000313" key="2">
    <source>
        <dbReference type="EMBL" id="MBC8536694.1"/>
    </source>
</evidence>
<sequence length="171" mass="18761">MKFYYIIAIAAMVFAALAATKKVNTVRTVLVYTFFLAAVYLKFFDMDLKNDLVTFVVSGVCLAALGAVLLAAQRARNTAYFVFNLPPARVDDVRQILSGAMPMAREGSEPSATIEPFWFFHRLVFHNVDRDGVTAYSREINAYIAANGSIHIPTAALLFVLAAALCALTLI</sequence>
<reference evidence="2" key="1">
    <citation type="submission" date="2020-08" db="EMBL/GenBank/DDBJ databases">
        <title>Genome public.</title>
        <authorList>
            <person name="Liu C."/>
            <person name="Sun Q."/>
        </authorList>
    </citation>
    <scope>NUCLEOTIDE SEQUENCE</scope>
    <source>
        <strain evidence="2">BX7</strain>
    </source>
</reference>